<dbReference type="Proteomes" id="UP000245870">
    <property type="component" value="Unassembled WGS sequence"/>
</dbReference>
<feature type="transmembrane region" description="Helical" evidence="6">
    <location>
        <begin position="145"/>
        <end position="167"/>
    </location>
</feature>
<dbReference type="RefSeq" id="WP_243406673.1">
    <property type="nucleotide sequence ID" value="NZ_QENY01000002.1"/>
</dbReference>
<gene>
    <name evidence="7" type="ORF">C7379_10250</name>
</gene>
<evidence type="ECO:0000313" key="8">
    <source>
        <dbReference type="Proteomes" id="UP000245870"/>
    </source>
</evidence>
<dbReference type="EMBL" id="QENY01000002">
    <property type="protein sequence ID" value="PVX58532.1"/>
    <property type="molecule type" value="Genomic_DNA"/>
</dbReference>
<dbReference type="SUPFAM" id="SSF103473">
    <property type="entry name" value="MFS general substrate transporter"/>
    <property type="match status" value="1"/>
</dbReference>
<feature type="transmembrane region" description="Helical" evidence="6">
    <location>
        <begin position="42"/>
        <end position="62"/>
    </location>
</feature>
<accession>A0A2U0ULL2</accession>
<feature type="transmembrane region" description="Helical" evidence="6">
    <location>
        <begin position="268"/>
        <end position="289"/>
    </location>
</feature>
<organism evidence="7 8">
    <name type="scientific">Hallella colorans</name>
    <dbReference type="NCBI Taxonomy" id="1703337"/>
    <lineage>
        <taxon>Bacteria</taxon>
        <taxon>Pseudomonadati</taxon>
        <taxon>Bacteroidota</taxon>
        <taxon>Bacteroidia</taxon>
        <taxon>Bacteroidales</taxon>
        <taxon>Prevotellaceae</taxon>
        <taxon>Hallella</taxon>
    </lineage>
</organism>
<reference evidence="7 8" key="1">
    <citation type="submission" date="2018-05" db="EMBL/GenBank/DDBJ databases">
        <title>Genomic Encyclopedia of Type Strains, Phase IV (KMG-IV): sequencing the most valuable type-strain genomes for metagenomic binning, comparative biology and taxonomic classification.</title>
        <authorList>
            <person name="Goeker M."/>
        </authorList>
    </citation>
    <scope>NUCLEOTIDE SEQUENCE [LARGE SCALE GENOMIC DNA]</scope>
    <source>
        <strain evidence="7 8">DSM 100333</strain>
    </source>
</reference>
<evidence type="ECO:0000256" key="3">
    <source>
        <dbReference type="ARBA" id="ARBA00022692"/>
    </source>
</evidence>
<dbReference type="InterPro" id="IPR036259">
    <property type="entry name" value="MFS_trans_sf"/>
</dbReference>
<evidence type="ECO:0000313" key="7">
    <source>
        <dbReference type="EMBL" id="PVX58532.1"/>
    </source>
</evidence>
<feature type="transmembrane region" description="Helical" evidence="6">
    <location>
        <begin position="188"/>
        <end position="207"/>
    </location>
</feature>
<dbReference type="GO" id="GO:0022857">
    <property type="term" value="F:transmembrane transporter activity"/>
    <property type="evidence" value="ECO:0007669"/>
    <property type="project" value="InterPro"/>
</dbReference>
<keyword evidence="4 6" id="KW-1133">Transmembrane helix</keyword>
<dbReference type="PANTHER" id="PTHR43702:SF3">
    <property type="entry name" value="PROTEIN TSGA"/>
    <property type="match status" value="1"/>
</dbReference>
<dbReference type="InterPro" id="IPR050375">
    <property type="entry name" value="MFS_TsgA-like"/>
</dbReference>
<dbReference type="Pfam" id="PF07690">
    <property type="entry name" value="MFS_1"/>
    <property type="match status" value="1"/>
</dbReference>
<name>A0A2U0ULL2_9BACT</name>
<evidence type="ECO:0000256" key="2">
    <source>
        <dbReference type="ARBA" id="ARBA00022475"/>
    </source>
</evidence>
<feature type="transmembrane region" description="Helical" evidence="6">
    <location>
        <begin position="219"/>
        <end position="238"/>
    </location>
</feature>
<dbReference type="Gene3D" id="1.20.1250.20">
    <property type="entry name" value="MFS general substrate transporter like domains"/>
    <property type="match status" value="2"/>
</dbReference>
<evidence type="ECO:0000256" key="1">
    <source>
        <dbReference type="ARBA" id="ARBA00004429"/>
    </source>
</evidence>
<feature type="transmembrane region" description="Helical" evidence="6">
    <location>
        <begin position="420"/>
        <end position="440"/>
    </location>
</feature>
<dbReference type="AlphaFoldDB" id="A0A2U0ULL2"/>
<feature type="transmembrane region" description="Helical" evidence="6">
    <location>
        <begin position="395"/>
        <end position="414"/>
    </location>
</feature>
<proteinExistence type="predicted"/>
<feature type="transmembrane region" description="Helical" evidence="6">
    <location>
        <begin position="309"/>
        <end position="330"/>
    </location>
</feature>
<evidence type="ECO:0000256" key="6">
    <source>
        <dbReference type="SAM" id="Phobius"/>
    </source>
</evidence>
<keyword evidence="5 6" id="KW-0472">Membrane</keyword>
<dbReference type="InterPro" id="IPR011701">
    <property type="entry name" value="MFS"/>
</dbReference>
<keyword evidence="3 6" id="KW-0812">Transmembrane</keyword>
<feature type="transmembrane region" description="Helical" evidence="6">
    <location>
        <begin position="111"/>
        <end position="133"/>
    </location>
</feature>
<dbReference type="GO" id="GO:0005886">
    <property type="term" value="C:plasma membrane"/>
    <property type="evidence" value="ECO:0007669"/>
    <property type="project" value="UniProtKB-SubCell"/>
</dbReference>
<feature type="transmembrane region" description="Helical" evidence="6">
    <location>
        <begin position="361"/>
        <end position="383"/>
    </location>
</feature>
<keyword evidence="2" id="KW-1003">Cell membrane</keyword>
<sequence length="446" mass="47917">MNKPHVNKARLEAVRPFLYFLKDVTHVLYHMENYSTNPKTNYTFALVVVFIVCFLIGFITTMNNSMIAFCSKAFDLSAQQGQYVNTAFYGAYLLSIPFAMLMNKIGYKGTLILGLAVAGLGFVANSVGIRSAIGVDAATADSATVYAVFLGSMCVVACGVVMLQNVANPYVMVLGSPEKGAFRMTLSQALNSVATTLAPLFITYVIIKGQAPAPIAVPGPFLGLGIFTLVICGILIFLKLPKIDEAKQAEASGGHRQYKSSVFKYPHVWLGALAIFMYMGVEIGVPSMLPYKFRAIPAYADSYATVATTFLAFYWGGMMVGRFVGAAILAKFEARKLLSTCLILGAACIGLSIVLPGMTGIWAMLVAGLFHSVMWPLIFNLGLQELGPHTKTATGVINTGVIGAALLMPLMGVIVDATGVIAATCCLFIFYAYIIWFCNWGSKIGL</sequence>
<dbReference type="PANTHER" id="PTHR43702">
    <property type="entry name" value="L-FUCOSE-PROTON SYMPORTER"/>
    <property type="match status" value="1"/>
</dbReference>
<comment type="caution">
    <text evidence="7">The sequence shown here is derived from an EMBL/GenBank/DDBJ whole genome shotgun (WGS) entry which is preliminary data.</text>
</comment>
<evidence type="ECO:0000256" key="5">
    <source>
        <dbReference type="ARBA" id="ARBA00023136"/>
    </source>
</evidence>
<protein>
    <submittedName>
        <fullName evidence="7">FHS family L-fucose permease-like MFS transporter</fullName>
    </submittedName>
</protein>
<comment type="subcellular location">
    <subcellularLocation>
        <location evidence="1">Cell inner membrane</location>
        <topology evidence="1">Multi-pass membrane protein</topology>
    </subcellularLocation>
</comment>
<keyword evidence="8" id="KW-1185">Reference proteome</keyword>
<evidence type="ECO:0000256" key="4">
    <source>
        <dbReference type="ARBA" id="ARBA00022989"/>
    </source>
</evidence>
<feature type="transmembrane region" description="Helical" evidence="6">
    <location>
        <begin position="337"/>
        <end position="355"/>
    </location>
</feature>
<feature type="transmembrane region" description="Helical" evidence="6">
    <location>
        <begin position="82"/>
        <end position="99"/>
    </location>
</feature>